<dbReference type="AlphaFoldDB" id="A0A1U8HJV6"/>
<dbReference type="GeneID" id="107886785"/>
<reference evidence="14" key="2">
    <citation type="submission" date="2025-08" db="UniProtKB">
        <authorList>
            <consortium name="RefSeq"/>
        </authorList>
    </citation>
    <scope>IDENTIFICATION</scope>
</reference>
<keyword evidence="4" id="KW-0732">Signal</keyword>
<evidence type="ECO:0000256" key="4">
    <source>
        <dbReference type="ARBA" id="ARBA00022729"/>
    </source>
</evidence>
<evidence type="ECO:0000256" key="8">
    <source>
        <dbReference type="ARBA" id="ARBA00023288"/>
    </source>
</evidence>
<evidence type="ECO:0000256" key="11">
    <source>
        <dbReference type="SAM" id="Phobius"/>
    </source>
</evidence>
<dbReference type="Pfam" id="PF02298">
    <property type="entry name" value="Cu_bind_like"/>
    <property type="match status" value="1"/>
</dbReference>
<evidence type="ECO:0000256" key="6">
    <source>
        <dbReference type="ARBA" id="ARBA00023157"/>
    </source>
</evidence>
<keyword evidence="3" id="KW-0336">GPI-anchor</keyword>
<evidence type="ECO:0000256" key="7">
    <source>
        <dbReference type="ARBA" id="ARBA00023180"/>
    </source>
</evidence>
<name>A0A1U8HJV6_GOSHI</name>
<dbReference type="STRING" id="3635.A0A1U8HJV6"/>
<dbReference type="KEGG" id="ghi:107886785"/>
<keyword evidence="8" id="KW-0449">Lipoprotein</keyword>
<feature type="transmembrane region" description="Helical" evidence="11">
    <location>
        <begin position="56"/>
        <end position="75"/>
    </location>
</feature>
<accession>A0A1U8HJV6</accession>
<gene>
    <name evidence="14" type="primary">LOC107886785</name>
</gene>
<keyword evidence="6" id="KW-1015">Disulfide bond</keyword>
<evidence type="ECO:0000256" key="2">
    <source>
        <dbReference type="ARBA" id="ARBA00022475"/>
    </source>
</evidence>
<keyword evidence="2" id="KW-1003">Cell membrane</keyword>
<keyword evidence="11" id="KW-0812">Transmembrane</keyword>
<comment type="subcellular location">
    <subcellularLocation>
        <location evidence="1">Cell membrane</location>
        <topology evidence="1">Lipid-anchor</topology>
        <topology evidence="1">GPI-anchor</topology>
    </subcellularLocation>
</comment>
<proteinExistence type="inferred from homology"/>
<reference evidence="13" key="1">
    <citation type="journal article" date="2020" name="Nat. Genet.">
        <title>Genomic diversifications of five Gossypium allopolyploid species and their impact on cotton improvement.</title>
        <authorList>
            <person name="Chen Z.J."/>
            <person name="Sreedasyam A."/>
            <person name="Ando A."/>
            <person name="Song Q."/>
            <person name="De Santiago L.M."/>
            <person name="Hulse-Kemp A.M."/>
            <person name="Ding M."/>
            <person name="Ye W."/>
            <person name="Kirkbride R.C."/>
            <person name="Jenkins J."/>
            <person name="Plott C."/>
            <person name="Lovell J."/>
            <person name="Lin Y.M."/>
            <person name="Vaughn R."/>
            <person name="Liu B."/>
            <person name="Simpson S."/>
            <person name="Scheffler B.E."/>
            <person name="Wen L."/>
            <person name="Saski C.A."/>
            <person name="Grover C.E."/>
            <person name="Hu G."/>
            <person name="Conover J.L."/>
            <person name="Carlson J.W."/>
            <person name="Shu S."/>
            <person name="Boston L.B."/>
            <person name="Williams M."/>
            <person name="Peterson D.G."/>
            <person name="McGee K."/>
            <person name="Jones D.C."/>
            <person name="Wendel J.F."/>
            <person name="Stelly D.M."/>
            <person name="Grimwood J."/>
            <person name="Schmutz J."/>
        </authorList>
    </citation>
    <scope>NUCLEOTIDE SEQUENCE [LARGE SCALE GENOMIC DNA]</scope>
    <source>
        <strain evidence="13">cv. TM-1</strain>
    </source>
</reference>
<dbReference type="PROSITE" id="PS51485">
    <property type="entry name" value="PHYTOCYANIN"/>
    <property type="match status" value="1"/>
</dbReference>
<feature type="region of interest" description="Disordered" evidence="10">
    <location>
        <begin position="181"/>
        <end position="236"/>
    </location>
</feature>
<evidence type="ECO:0000313" key="14">
    <source>
        <dbReference type="RefSeq" id="XP_016666337.2"/>
    </source>
</evidence>
<comment type="similarity">
    <text evidence="9">Belongs to the early nodulin-like (ENODL) family.</text>
</comment>
<dbReference type="GO" id="GO:0098552">
    <property type="term" value="C:side of membrane"/>
    <property type="evidence" value="ECO:0007669"/>
    <property type="project" value="UniProtKB-KW"/>
</dbReference>
<dbReference type="InterPro" id="IPR041846">
    <property type="entry name" value="ENL_dom"/>
</dbReference>
<evidence type="ECO:0000256" key="1">
    <source>
        <dbReference type="ARBA" id="ARBA00004609"/>
    </source>
</evidence>
<dbReference type="InterPro" id="IPR008972">
    <property type="entry name" value="Cupredoxin"/>
</dbReference>
<dbReference type="Gene3D" id="2.60.40.420">
    <property type="entry name" value="Cupredoxins - blue copper proteins"/>
    <property type="match status" value="1"/>
</dbReference>
<feature type="transmembrane region" description="Helical" evidence="11">
    <location>
        <begin position="27"/>
        <end position="49"/>
    </location>
</feature>
<keyword evidence="7" id="KW-0325">Glycoprotein</keyword>
<evidence type="ECO:0000256" key="10">
    <source>
        <dbReference type="SAM" id="MobiDB-lite"/>
    </source>
</evidence>
<dbReference type="GO" id="GO:0009055">
    <property type="term" value="F:electron transfer activity"/>
    <property type="evidence" value="ECO:0007669"/>
    <property type="project" value="InterPro"/>
</dbReference>
<dbReference type="GO" id="GO:0005886">
    <property type="term" value="C:plasma membrane"/>
    <property type="evidence" value="ECO:0000318"/>
    <property type="project" value="GO_Central"/>
</dbReference>
<dbReference type="SUPFAM" id="SSF49503">
    <property type="entry name" value="Cupredoxins"/>
    <property type="match status" value="1"/>
</dbReference>
<evidence type="ECO:0000256" key="9">
    <source>
        <dbReference type="ARBA" id="ARBA00035011"/>
    </source>
</evidence>
<dbReference type="PANTHER" id="PTHR33021">
    <property type="entry name" value="BLUE COPPER PROTEIN"/>
    <property type="match status" value="1"/>
</dbReference>
<keyword evidence="11" id="KW-1133">Transmembrane helix</keyword>
<protein>
    <submittedName>
        <fullName evidence="14">Early nodulin-like protein 1</fullName>
    </submittedName>
</protein>
<evidence type="ECO:0000259" key="12">
    <source>
        <dbReference type="PROSITE" id="PS51485"/>
    </source>
</evidence>
<dbReference type="RefSeq" id="XP_016666337.2">
    <property type="nucleotide sequence ID" value="XM_016810848.2"/>
</dbReference>
<evidence type="ECO:0000256" key="5">
    <source>
        <dbReference type="ARBA" id="ARBA00023136"/>
    </source>
</evidence>
<keyword evidence="5 11" id="KW-0472">Membrane</keyword>
<dbReference type="Proteomes" id="UP000818029">
    <property type="component" value="Chromosome A03"/>
</dbReference>
<dbReference type="InterPro" id="IPR039391">
    <property type="entry name" value="Phytocyanin-like"/>
</dbReference>
<sequence>MLYNGNFVLLPLYISPLPNPYFNVLRFSHIELFLVLWALGCFCCFSVAVPMGFERYLASVLIMIMLSFITSAQGYKFYVGGRDGWVVSPSENYNHWAERNRFQVNDTLFFKYKKGSDSVLLVTREDYFSCNTNNPIQSLTEGDSLFTFDRSGPFFFITGNTDNCKKGQKLIVVVMAVRHKPQQQPPSPSPSSAVTTAPVSPPTLPITETNPPVESPKSSEAPSDAVEPSPPEHGSGSFKLVCSTWLVLGFGIWVSMALGLENVVCFWC</sequence>
<dbReference type="InterPro" id="IPR003245">
    <property type="entry name" value="Phytocyanin_dom"/>
</dbReference>
<evidence type="ECO:0000313" key="13">
    <source>
        <dbReference type="Proteomes" id="UP000818029"/>
    </source>
</evidence>
<feature type="transmembrane region" description="Helical" evidence="11">
    <location>
        <begin position="245"/>
        <end position="267"/>
    </location>
</feature>
<dbReference type="PANTHER" id="PTHR33021:SF185">
    <property type="entry name" value="EARLY NODULIN-LIKE PROTEIN 3-RELATED"/>
    <property type="match status" value="1"/>
</dbReference>
<dbReference type="CDD" id="cd11019">
    <property type="entry name" value="OsENODL1_like"/>
    <property type="match status" value="1"/>
</dbReference>
<dbReference type="PaxDb" id="3635-A0A1U8HJV6"/>
<feature type="compositionally biased region" description="Polar residues" evidence="10">
    <location>
        <begin position="206"/>
        <end position="221"/>
    </location>
</feature>
<keyword evidence="13" id="KW-1185">Reference proteome</keyword>
<evidence type="ECO:0000256" key="3">
    <source>
        <dbReference type="ARBA" id="ARBA00022622"/>
    </source>
</evidence>
<organism evidence="13 14">
    <name type="scientific">Gossypium hirsutum</name>
    <name type="common">Upland cotton</name>
    <name type="synonym">Gossypium mexicanum</name>
    <dbReference type="NCBI Taxonomy" id="3635"/>
    <lineage>
        <taxon>Eukaryota</taxon>
        <taxon>Viridiplantae</taxon>
        <taxon>Streptophyta</taxon>
        <taxon>Embryophyta</taxon>
        <taxon>Tracheophyta</taxon>
        <taxon>Spermatophyta</taxon>
        <taxon>Magnoliopsida</taxon>
        <taxon>eudicotyledons</taxon>
        <taxon>Gunneridae</taxon>
        <taxon>Pentapetalae</taxon>
        <taxon>rosids</taxon>
        <taxon>malvids</taxon>
        <taxon>Malvales</taxon>
        <taxon>Malvaceae</taxon>
        <taxon>Malvoideae</taxon>
        <taxon>Gossypium</taxon>
    </lineage>
</organism>
<feature type="domain" description="Phytocyanin" evidence="12">
    <location>
        <begin position="75"/>
        <end position="176"/>
    </location>
</feature>